<organism evidence="11 12">
    <name type="scientific">Caenorhabditis tropicalis</name>
    <dbReference type="NCBI Taxonomy" id="1561998"/>
    <lineage>
        <taxon>Eukaryota</taxon>
        <taxon>Metazoa</taxon>
        <taxon>Ecdysozoa</taxon>
        <taxon>Nematoda</taxon>
        <taxon>Chromadorea</taxon>
        <taxon>Rhabditida</taxon>
        <taxon>Rhabditina</taxon>
        <taxon>Rhabditomorpha</taxon>
        <taxon>Rhabditoidea</taxon>
        <taxon>Rhabditidae</taxon>
        <taxon>Peloderinae</taxon>
        <taxon>Caenorhabditis</taxon>
    </lineage>
</organism>
<keyword evidence="3" id="KW-0808">Transferase</keyword>
<evidence type="ECO:0000256" key="5">
    <source>
        <dbReference type="ARBA" id="ARBA00022737"/>
    </source>
</evidence>
<feature type="compositionally biased region" description="Low complexity" evidence="9">
    <location>
        <begin position="525"/>
        <end position="561"/>
    </location>
</feature>
<evidence type="ECO:0000256" key="1">
    <source>
        <dbReference type="ARBA" id="ARBA00001798"/>
    </source>
</evidence>
<evidence type="ECO:0000256" key="4">
    <source>
        <dbReference type="ARBA" id="ARBA00022723"/>
    </source>
</evidence>
<dbReference type="Pfam" id="PF01485">
    <property type="entry name" value="IBR"/>
    <property type="match status" value="1"/>
</dbReference>
<keyword evidence="4" id="KW-0479">Metal-binding</keyword>
<name>A0A1I7T1I9_9PELO</name>
<evidence type="ECO:0000256" key="6">
    <source>
        <dbReference type="ARBA" id="ARBA00022771"/>
    </source>
</evidence>
<dbReference type="Pfam" id="PF22191">
    <property type="entry name" value="IBR_1"/>
    <property type="match status" value="1"/>
</dbReference>
<dbReference type="InterPro" id="IPR002867">
    <property type="entry name" value="IBR_dom"/>
</dbReference>
<keyword evidence="8" id="KW-0862">Zinc</keyword>
<protein>
    <recommendedName>
        <fullName evidence="2">RBR-type E3 ubiquitin transferase</fullName>
        <ecNumber evidence="2">2.3.2.31</ecNumber>
    </recommendedName>
</protein>
<evidence type="ECO:0000313" key="12">
    <source>
        <dbReference type="WBParaSite" id="Csp11.Scaffold462.g1519.t1"/>
    </source>
</evidence>
<keyword evidence="11" id="KW-1185">Reference proteome</keyword>
<evidence type="ECO:0000259" key="10">
    <source>
        <dbReference type="PROSITE" id="PS51873"/>
    </source>
</evidence>
<keyword evidence="6" id="KW-0863">Zinc-finger</keyword>
<accession>A0A1I7T1I9</accession>
<dbReference type="Gene3D" id="1.20.120.1750">
    <property type="match status" value="1"/>
</dbReference>
<dbReference type="Proteomes" id="UP000095282">
    <property type="component" value="Unplaced"/>
</dbReference>
<feature type="compositionally biased region" description="Basic and acidic residues" evidence="9">
    <location>
        <begin position="591"/>
        <end position="614"/>
    </location>
</feature>
<reference evidence="12" key="1">
    <citation type="submission" date="2016-11" db="UniProtKB">
        <authorList>
            <consortium name="WormBaseParasite"/>
        </authorList>
    </citation>
    <scope>IDENTIFICATION</scope>
</reference>
<feature type="region of interest" description="Disordered" evidence="9">
    <location>
        <begin position="525"/>
        <end position="634"/>
    </location>
</feature>
<dbReference type="PANTHER" id="PTHR11685">
    <property type="entry name" value="RBR FAMILY RING FINGER AND IBR DOMAIN-CONTAINING"/>
    <property type="match status" value="1"/>
</dbReference>
<keyword evidence="7" id="KW-0833">Ubl conjugation pathway</keyword>
<evidence type="ECO:0000313" key="11">
    <source>
        <dbReference type="Proteomes" id="UP000095282"/>
    </source>
</evidence>
<dbReference type="SUPFAM" id="SSF57850">
    <property type="entry name" value="RING/U-box"/>
    <property type="match status" value="3"/>
</dbReference>
<dbReference type="InterPro" id="IPR031127">
    <property type="entry name" value="E3_UB_ligase_RBR"/>
</dbReference>
<evidence type="ECO:0000256" key="9">
    <source>
        <dbReference type="SAM" id="MobiDB-lite"/>
    </source>
</evidence>
<feature type="compositionally biased region" description="Basic and acidic residues" evidence="9">
    <location>
        <begin position="564"/>
        <end position="578"/>
    </location>
</feature>
<dbReference type="GO" id="GO:0061630">
    <property type="term" value="F:ubiquitin protein ligase activity"/>
    <property type="evidence" value="ECO:0007669"/>
    <property type="project" value="UniProtKB-EC"/>
</dbReference>
<dbReference type="WBParaSite" id="Csp11.Scaffold462.g1519.t1">
    <property type="protein sequence ID" value="Csp11.Scaffold462.g1519.t1"/>
    <property type="gene ID" value="Csp11.Scaffold462.g1519"/>
</dbReference>
<comment type="catalytic activity">
    <reaction evidence="1">
        <text>[E2 ubiquitin-conjugating enzyme]-S-ubiquitinyl-L-cysteine + [acceptor protein]-L-lysine = [E2 ubiquitin-conjugating enzyme]-L-cysteine + [acceptor protein]-N(6)-ubiquitinyl-L-lysine.</text>
        <dbReference type="EC" id="2.3.2.31"/>
    </reaction>
</comment>
<evidence type="ECO:0000256" key="3">
    <source>
        <dbReference type="ARBA" id="ARBA00022679"/>
    </source>
</evidence>
<sequence length="653" mass="75474">MAPTTVASKEKSTVVLNQNKIREEIRKMGREVQKVINISEGKCIILLQKFYWNLKSLLKDHENAGHTPLYLRSHGVCQQDTQVVDNGECSICCDEVSVMGFECEHFACSQCWKQYLDMNIDKPRIGCIDPECLYVVCSDSLEELGGDVEVQAQVIRNDYVERSPNIVWCPSKNCQLAVKSDSFDTVECQCGLLFCFQCRLDSHVPATCTQVRNWETRENFGFTADEKSFAWILKRTKDCPKCMSPIEKQGGCSHMCCRKCYYSFCWHCGGWWFEHGMACRQIDLGLKRLGNQSNKRSSLYFSNLYKKHSVKLEREKLLRYKLKGNTLNVLLQSRRTLMYSIIFEFYFYGNGFKEFKTKQKELETSVDDFSTLMRLRRTENIKLEEVLDYELCFNALNTKFKDEFKEYRWMAFNYTTTRGIDYFKNLTDTIFFNTFYDVGRSDDHGIHHAVMELEHVVPEQKQYCCANFTSPRFNLSNVFCVFGPEGTLDSWFEKIEGTPGEECVHGYENNDGLCALIPATTSTISTTLPETTTTEPLTLPESTVTDLETSTSTTKFSETTELPIHLESRDHETTEMTKKLPGTTGLPIHLESQDHKTTEMSDLEKRVQKYRETETDGDEPDVEKEDEDEYYDDSSSSIFSFSLIFVILLFFES</sequence>
<dbReference type="EC" id="2.3.2.31" evidence="2"/>
<keyword evidence="5" id="KW-0677">Repeat</keyword>
<dbReference type="GO" id="GO:0016567">
    <property type="term" value="P:protein ubiquitination"/>
    <property type="evidence" value="ECO:0007669"/>
    <property type="project" value="InterPro"/>
</dbReference>
<dbReference type="eggNOG" id="KOG1815">
    <property type="taxonomic scope" value="Eukaryota"/>
</dbReference>
<dbReference type="PROSITE" id="PS51873">
    <property type="entry name" value="TRIAD"/>
    <property type="match status" value="1"/>
</dbReference>
<evidence type="ECO:0000256" key="8">
    <source>
        <dbReference type="ARBA" id="ARBA00022833"/>
    </source>
</evidence>
<dbReference type="InterPro" id="IPR044066">
    <property type="entry name" value="TRIAD_supradom"/>
</dbReference>
<dbReference type="AlphaFoldDB" id="A0A1I7T1I9"/>
<feature type="domain" description="RING-type" evidence="10">
    <location>
        <begin position="85"/>
        <end position="283"/>
    </location>
</feature>
<evidence type="ECO:0000256" key="2">
    <source>
        <dbReference type="ARBA" id="ARBA00012251"/>
    </source>
</evidence>
<feature type="compositionally biased region" description="Acidic residues" evidence="9">
    <location>
        <begin position="615"/>
        <end position="632"/>
    </location>
</feature>
<dbReference type="GO" id="GO:0008270">
    <property type="term" value="F:zinc ion binding"/>
    <property type="evidence" value="ECO:0007669"/>
    <property type="project" value="UniProtKB-KW"/>
</dbReference>
<proteinExistence type="predicted"/>
<dbReference type="STRING" id="1561998.A0A1I7T1I9"/>
<evidence type="ECO:0000256" key="7">
    <source>
        <dbReference type="ARBA" id="ARBA00022786"/>
    </source>
</evidence>
<dbReference type="SMART" id="SM00647">
    <property type="entry name" value="IBR"/>
    <property type="match status" value="2"/>
</dbReference>